<comment type="subcellular location">
    <subcellularLocation>
        <location evidence="2">Cell membrane</location>
        <topology evidence="2">Multi-pass membrane protein</topology>
    </subcellularLocation>
</comment>
<dbReference type="CDD" id="cd00082">
    <property type="entry name" value="HisKA"/>
    <property type="match status" value="1"/>
</dbReference>
<protein>
    <recommendedName>
        <fullName evidence="3">histidine kinase</fullName>
        <ecNumber evidence="3">2.7.13.3</ecNumber>
    </recommendedName>
</protein>
<evidence type="ECO:0000256" key="5">
    <source>
        <dbReference type="ARBA" id="ARBA00022679"/>
    </source>
</evidence>
<keyword evidence="10" id="KW-0472">Membrane</keyword>
<dbReference type="SMART" id="SM00387">
    <property type="entry name" value="HATPase_c"/>
    <property type="match status" value="1"/>
</dbReference>
<dbReference type="SUPFAM" id="SSF47384">
    <property type="entry name" value="Homodimeric domain of signal transducing histidine kinase"/>
    <property type="match status" value="1"/>
</dbReference>
<keyword evidence="8" id="KW-0067">ATP-binding</keyword>
<dbReference type="EC" id="2.7.13.3" evidence="3"/>
<dbReference type="Pfam" id="PF00512">
    <property type="entry name" value="HisKA"/>
    <property type="match status" value="1"/>
</dbReference>
<dbReference type="PROSITE" id="PS50109">
    <property type="entry name" value="HIS_KIN"/>
    <property type="match status" value="1"/>
</dbReference>
<dbReference type="GO" id="GO:0000155">
    <property type="term" value="F:phosphorelay sensor kinase activity"/>
    <property type="evidence" value="ECO:0007669"/>
    <property type="project" value="InterPro"/>
</dbReference>
<reference evidence="12 13" key="1">
    <citation type="submission" date="2018-12" db="EMBL/GenBank/DDBJ databases">
        <authorList>
            <person name="Sun L."/>
            <person name="Chen Z."/>
        </authorList>
    </citation>
    <scope>NUCLEOTIDE SEQUENCE [LARGE SCALE GENOMIC DNA]</scope>
    <source>
        <strain evidence="12 13">LMG 29736</strain>
    </source>
</reference>
<dbReference type="InterPro" id="IPR036890">
    <property type="entry name" value="HATPase_C_sf"/>
</dbReference>
<keyword evidence="4" id="KW-0597">Phosphoprotein</keyword>
<dbReference type="OrthoDB" id="368131at2"/>
<comment type="caution">
    <text evidence="12">The sequence shown here is derived from an EMBL/GenBank/DDBJ whole genome shotgun (WGS) entry which is preliminary data.</text>
</comment>
<dbReference type="PRINTS" id="PR00344">
    <property type="entry name" value="BCTRLSENSOR"/>
</dbReference>
<dbReference type="PANTHER" id="PTHR42878">
    <property type="entry name" value="TWO-COMPONENT HISTIDINE KINASE"/>
    <property type="match status" value="1"/>
</dbReference>
<dbReference type="SMART" id="SM00388">
    <property type="entry name" value="HisKA"/>
    <property type="match status" value="1"/>
</dbReference>
<organism evidence="12 13">
    <name type="scientific">Siminovitchia terrae</name>
    <name type="common">Bacillus terrae</name>
    <dbReference type="NCBI Taxonomy" id="1914933"/>
    <lineage>
        <taxon>Bacteria</taxon>
        <taxon>Bacillati</taxon>
        <taxon>Bacillota</taxon>
        <taxon>Bacilli</taxon>
        <taxon>Bacillales</taxon>
        <taxon>Bacillaceae</taxon>
        <taxon>Siminovitchia</taxon>
    </lineage>
</organism>
<evidence type="ECO:0000256" key="8">
    <source>
        <dbReference type="ARBA" id="ARBA00022840"/>
    </source>
</evidence>
<dbReference type="GO" id="GO:0000156">
    <property type="term" value="F:phosphorelay response regulator activity"/>
    <property type="evidence" value="ECO:0007669"/>
    <property type="project" value="TreeGrafter"/>
</dbReference>
<dbReference type="GO" id="GO:0007234">
    <property type="term" value="P:osmosensory signaling via phosphorelay pathway"/>
    <property type="evidence" value="ECO:0007669"/>
    <property type="project" value="TreeGrafter"/>
</dbReference>
<dbReference type="FunFam" id="3.30.565.10:FF:000006">
    <property type="entry name" value="Sensor histidine kinase WalK"/>
    <property type="match status" value="1"/>
</dbReference>
<gene>
    <name evidence="12" type="ORF">D5F11_018160</name>
</gene>
<dbReference type="InterPro" id="IPR036097">
    <property type="entry name" value="HisK_dim/P_sf"/>
</dbReference>
<dbReference type="InterPro" id="IPR005467">
    <property type="entry name" value="His_kinase_dom"/>
</dbReference>
<evidence type="ECO:0000256" key="3">
    <source>
        <dbReference type="ARBA" id="ARBA00012438"/>
    </source>
</evidence>
<dbReference type="InterPro" id="IPR050351">
    <property type="entry name" value="BphY/WalK/GraS-like"/>
</dbReference>
<evidence type="ECO:0000256" key="7">
    <source>
        <dbReference type="ARBA" id="ARBA00022777"/>
    </source>
</evidence>
<dbReference type="EMBL" id="QYTW02000021">
    <property type="protein sequence ID" value="RST58389.1"/>
    <property type="molecule type" value="Genomic_DNA"/>
</dbReference>
<dbReference type="GO" id="GO:0005886">
    <property type="term" value="C:plasma membrane"/>
    <property type="evidence" value="ECO:0007669"/>
    <property type="project" value="UniProtKB-SubCell"/>
</dbReference>
<dbReference type="GO" id="GO:0005524">
    <property type="term" value="F:ATP binding"/>
    <property type="evidence" value="ECO:0007669"/>
    <property type="project" value="UniProtKB-KW"/>
</dbReference>
<dbReference type="Proteomes" id="UP000287296">
    <property type="component" value="Unassembled WGS sequence"/>
</dbReference>
<comment type="catalytic activity">
    <reaction evidence="1">
        <text>ATP + protein L-histidine = ADP + protein N-phospho-L-histidine.</text>
        <dbReference type="EC" id="2.7.13.3"/>
    </reaction>
</comment>
<feature type="transmembrane region" description="Helical" evidence="10">
    <location>
        <begin position="252"/>
        <end position="271"/>
    </location>
</feature>
<keyword evidence="10" id="KW-0812">Transmembrane</keyword>
<evidence type="ECO:0000313" key="12">
    <source>
        <dbReference type="EMBL" id="RST58389.1"/>
    </source>
</evidence>
<dbReference type="SUPFAM" id="SSF55874">
    <property type="entry name" value="ATPase domain of HSP90 chaperone/DNA topoisomerase II/histidine kinase"/>
    <property type="match status" value="1"/>
</dbReference>
<dbReference type="CDD" id="cd00075">
    <property type="entry name" value="HATPase"/>
    <property type="match status" value="1"/>
</dbReference>
<dbReference type="InterPro" id="IPR003661">
    <property type="entry name" value="HisK_dim/P_dom"/>
</dbReference>
<dbReference type="Gene3D" id="1.10.287.130">
    <property type="match status" value="1"/>
</dbReference>
<dbReference type="Gene3D" id="3.30.565.10">
    <property type="entry name" value="Histidine kinase-like ATPase, C-terminal domain"/>
    <property type="match status" value="1"/>
</dbReference>
<keyword evidence="10" id="KW-1133">Transmembrane helix</keyword>
<keyword evidence="7 12" id="KW-0418">Kinase</keyword>
<dbReference type="InterPro" id="IPR004358">
    <property type="entry name" value="Sig_transdc_His_kin-like_C"/>
</dbReference>
<keyword evidence="6" id="KW-0547">Nucleotide-binding</keyword>
<name>A0A429X4T7_SIMTE</name>
<evidence type="ECO:0000256" key="6">
    <source>
        <dbReference type="ARBA" id="ARBA00022741"/>
    </source>
</evidence>
<feature type="domain" description="Histidine kinase" evidence="11">
    <location>
        <begin position="353"/>
        <end position="572"/>
    </location>
</feature>
<evidence type="ECO:0000313" key="13">
    <source>
        <dbReference type="Proteomes" id="UP000287296"/>
    </source>
</evidence>
<proteinExistence type="predicted"/>
<dbReference type="RefSeq" id="WP_120119410.1">
    <property type="nucleotide sequence ID" value="NZ_QYTW02000021.1"/>
</dbReference>
<evidence type="ECO:0000256" key="2">
    <source>
        <dbReference type="ARBA" id="ARBA00004651"/>
    </source>
</evidence>
<evidence type="ECO:0000256" key="4">
    <source>
        <dbReference type="ARBA" id="ARBA00022553"/>
    </source>
</evidence>
<accession>A0A429X4T7</accession>
<sequence>MNILKRFILQFFKQITLAFILLSLILVTILGTIGFSTTNSEVTKDLSNADSLFFSNKISIKDEKVTFDDQLKKLVKNQDGQLLVLKENGDVIGSYNTAQHGSIDKNELTSLIFGNQAEYSYWSLDEEYSKPYFLLFLKKNTSLEMLNEIQSEIDLKNHRLGLSNKTLQEVDEENSWIQLIDSTGKVIDEYRTQKQPTNYSIQDLILLSQNQHDSTATYFDQETSQFLVVGTYDANSHTNLEKSFNKIINHSLLIIFILLFLLLLLSTFWYARKFGVPLIMMMKWIKNLGDGVYEQPYDHHQHPILLNRKGQLKRKYRLYKDFITTLDQLTEILKQNESERMKMTQTREEWIIGISHDLKTPLASITGYSQMLESENYSWSEEETRAFAKVISEKSSYMMELLEDLTLTYRLRNRALPIVKEEVDLNELIRRTIIHFINDPANNEMEFNFQPYHETISVSIDPKWFQRIIDNLIANAIKYNPSGTVITVSISLIEQHLIIINIDDDGIGMNEETVNKLFQRYYRGTNTCNAGNGTGLGMAISKQLVQLHNGSIQVKSIPNEGTSIRIILPIYAEDE</sequence>
<dbReference type="Pfam" id="PF02518">
    <property type="entry name" value="HATPase_c"/>
    <property type="match status" value="1"/>
</dbReference>
<dbReference type="InterPro" id="IPR003594">
    <property type="entry name" value="HATPase_dom"/>
</dbReference>
<evidence type="ECO:0000256" key="1">
    <source>
        <dbReference type="ARBA" id="ARBA00000085"/>
    </source>
</evidence>
<evidence type="ECO:0000259" key="11">
    <source>
        <dbReference type="PROSITE" id="PS50109"/>
    </source>
</evidence>
<evidence type="ECO:0000256" key="10">
    <source>
        <dbReference type="SAM" id="Phobius"/>
    </source>
</evidence>
<keyword evidence="9" id="KW-0902">Two-component regulatory system</keyword>
<dbReference type="PANTHER" id="PTHR42878:SF12">
    <property type="entry name" value="SENSOR HISTIDINE KINASE YCBM"/>
    <property type="match status" value="1"/>
</dbReference>
<dbReference type="GO" id="GO:0030295">
    <property type="term" value="F:protein kinase activator activity"/>
    <property type="evidence" value="ECO:0007669"/>
    <property type="project" value="TreeGrafter"/>
</dbReference>
<dbReference type="AlphaFoldDB" id="A0A429X4T7"/>
<keyword evidence="5" id="KW-0808">Transferase</keyword>
<evidence type="ECO:0000256" key="9">
    <source>
        <dbReference type="ARBA" id="ARBA00023012"/>
    </source>
</evidence>